<gene>
    <name evidence="4" type="primary">LOC103326471</name>
</gene>
<dbReference type="RefSeq" id="XP_008226923.2">
    <property type="nucleotide sequence ID" value="XM_008228701.2"/>
</dbReference>
<accession>A0ABM0NMB2</accession>
<dbReference type="PANTHER" id="PTHR13500:SF0">
    <property type="entry name" value="NUCLEOLAR PRE-RIBOSOMAL-ASSOCIATED PROTEIN 1"/>
    <property type="match status" value="1"/>
</dbReference>
<reference evidence="3" key="1">
    <citation type="journal article" date="2012" name="Nat. Commun.">
        <title>The genome of Prunus mume.</title>
        <authorList>
            <person name="Zhang Q."/>
            <person name="Chen W."/>
            <person name="Sun L."/>
            <person name="Zhao F."/>
            <person name="Huang B."/>
            <person name="Yang W."/>
            <person name="Tao Y."/>
            <person name="Wang J."/>
            <person name="Yuan Z."/>
            <person name="Fan G."/>
            <person name="Xing Z."/>
            <person name="Han C."/>
            <person name="Pan H."/>
            <person name="Zhong X."/>
            <person name="Shi W."/>
            <person name="Liang X."/>
            <person name="Du D."/>
            <person name="Sun F."/>
            <person name="Xu Z."/>
            <person name="Hao R."/>
            <person name="Lv T."/>
            <person name="Lv Y."/>
            <person name="Zheng Z."/>
            <person name="Sun M."/>
            <person name="Luo L."/>
            <person name="Cai M."/>
            <person name="Gao Y."/>
            <person name="Wang J."/>
            <person name="Yin Y."/>
            <person name="Xu X."/>
            <person name="Cheng T."/>
            <person name="Wang J."/>
        </authorList>
    </citation>
    <scope>NUCLEOTIDE SEQUENCE [LARGE SCALE GENOMIC DNA]</scope>
</reference>
<evidence type="ECO:0000313" key="4">
    <source>
        <dbReference type="RefSeq" id="XP_008226923.2"/>
    </source>
</evidence>
<dbReference type="PANTHER" id="PTHR13500">
    <property type="entry name" value="NUCLEOLAR PRERIBOSOMAL-ASSOCIATED PROTEIN 1"/>
    <property type="match status" value="1"/>
</dbReference>
<reference evidence="4" key="2">
    <citation type="submission" date="2025-08" db="UniProtKB">
        <authorList>
            <consortium name="RefSeq"/>
        </authorList>
    </citation>
    <scope>IDENTIFICATION</scope>
</reference>
<feature type="domain" description="URB1 C-terminal" evidence="2">
    <location>
        <begin position="2024"/>
        <end position="2214"/>
    </location>
</feature>
<evidence type="ECO:0000313" key="3">
    <source>
        <dbReference type="Proteomes" id="UP000694861"/>
    </source>
</evidence>
<sequence>MEVASSASEDQAMVVENYDGEVERVEMPKPTLKVSHEAKLKELLHKINSVEIKLCSDGTKEFIKLLKGDSGGELLHYYVKNSAKCLELLAAWKLRRGKSGMFCILKLISVILSHPDGIYKPNDVERMAISRALDRFARSLIEEQLQDVYKELNSKEAKRQKAALLLLGSIVRRGSGLASEVAKNFDFKLQGFSKMGEYKKKQNERRMKLSLRKAFVGFAVSFLEVGTPGLLRSVIRQKEMYSVVLRGLGNDDDETVLYVLSTLRNRILVEESSISPSLRSVLFGSVTLEQLVNICGRENGGASAELAYSVLVMVCTDPCNGLMSDLKRRLRGNSKRLVDLMKKLKATEIGYHRDLLLAIVNGRPPIAAAYMVEFPYNLEDCASPTWFSVVTLAANVVSSVGSGHPFGFHDFQSHDQALLDNVDVQSIMKCLYPRSFSRSTINKGLLHSDFLVKHGTLRVLLEALKLLDSFLCVLNQNGKLYVSESFKQDFQNEVRTLLPDPQVLLTLLSSLSNHSKNQQLSLKRTTELEKFPEHSRSSVKKMKTDIENKDADIIIGGLNFDPDVALPEISERIVGSSTDDGLDNEKDATNVVAEIWGLDLHSTSLTTLKDAEIYFHCRLLDALKIYLRIMPTVLEGSFEFFMNLLSSPSASQTDLQRSLLSLLVEFVGWSPSSRIPIRTPPLMYKHLLAFMNLLVFSQISDIKDQAYRLAQAAMLSTGAFDRNQHEIASWFLFLPGFDREKSSVQVLGLDVLQSLCHVLNSFLCDAISTTGNNLFKYWEIVKRYTCPLEINKEAKPHFSPLSICVLQKCLRLIVSGSGSFTMHEKSMVSTYVCSTLKYLLQTQVDAVLLSSLICSVFAERLGDCSVINDSGVNICEWRPLNDLLLFSKSISDQKTCGIFSIPNKAMPDGSSLATALEEVKRFEKSRDDSEVAGITKAFSFSILCTMSDGILKYFPSVMIISQFVLGVPVSLLSSRFFLEQTLLGSVSKLWPEIFFPALDMALSNSCCRGRNNFSLDPASYAGEMIYNQDVDADEAASAAFSFFLKKAPFHVLFPAIMSIHGPSSEPSKIQDLLLAKLSECATDGHPISYLRLVLFWLYQIRSSHRIEQLVNFQQLSEICLVLVDSLLSQLLVLNTDSGSSKNSWALLSSQDIQEVAETIFSHPAMITSFSCPLGCSEDLPKSNLAENTDALIGLSRRRIHILDRHGLDILATTCDYFFSLCNDHQFTPEVENGAGKQFVKAFNILLQKLLQVVRDKFDQCISAKDLMPFLPTYYALHALIRFISPFELLELVRWMFSRVDMDDNQKSAISFGSCIAGGAFRNLSSYLQQPNTKRKSYDLFWKMEETSINSDIFEEIYSKVCKFSLHFKAEVVDVCLLEAINAVCRHKYMQQCNLHPLHIVLSRVIATTPVEMLSHCIYRTSKKKARFLSLLTDMSSMHLSTFGHLFLGILNKDFLHEGNVIEETCVPAFSDEHYLMLLPAALSYLNSVSMKFGRLCYKHFRNIPVFYSKILLNGFQHWNTFVSRDVFQEEFGEFLPSSAPELLCLIDDSLLGKAICMLRYHFSLNEDSTKLKKRLKLFNSIFPPSSEHNELIDCDVGGLGSQSLNESLNLVNKIFAKISFCKILLFPKCNQSDEAGRDLKDISLDNGSNKEDSSRMQFLNILVGIWQWIVKRVSSVSDSSRKETITDSSSLWRCLEVLILTSILELTREISDGLTQLQSIPFLEQLMKSALLYRFEDPTTLKTVRDLLTFLSEGKFSRVPYLQLLLAHSQFAPTIRSVYKSSDCSIVGAFSRPMSGILRSLVFPSTNKNVIDGKCNLETTDLYVKQLEVIKLLRILFPIKVHQYDFDFAKDLGINLRELHLLLLSSYGSTLSEIDVEIYNLMRTIESIDDIEPVNFAGMDHLWGNAVLKIEKERTLAQNLSYDSMTDTEAVKERRRSQFRENLVIDPKICASTVLYFPYDRVTSEELLSLNKFQKDNFDDMHVLHSPDVENVERYNPVFILRFSIHSLAEGYIEPLEFAGLGLLGIAFMSMSSPDDRIRRLGYDSLGRFKNALEKCPKRKGIRQIQLLLTYVQNAIEEPWQRIPSVNAIFAAETSLILLDPSHDHYAALSKLLMRSSRMNVKNILFFSNFFWSSSINFKAERLWILRLVYAGLNFEDDAKIYMKNSILETLMSFYVSPISDDESKELILQVVKKAVKLHKMARYLVEQCGLFSWLSSVLSILSESHFRDEKSLFLLQLGVVSEVVNDVISSRNMTEWLQKYALEQLMELTSHLYKFLVSYMALIKQKVAVVNPILGIIISTLKISQKRRIYQPHFILSIEGSYNIYKAVKICDNTRSCATAELGLHAILMSAPPVAIFCLSREKLSSFIMWAISAAVEVESAKMLQHKESHQCFAIIPEEELQENSLISKLLRWLTASVILGKLDWKSNYLDPEFPKMLNIKTLQSLMDHVESACRENSKNSYGCEEILASAILYLQQLAGTNYKLLPSVTTALSLLLSDASIFAGFLRNNGSVVKSLWSKIGFPAEANPAWRWSFYQPWKDLTLELTGSQKMEELHACQSLLVIISNVLGKGPSELQVSSTQEVDRLGVFEWERSIAETQSCQEKAARSQTFLLRTPGRRTLGLRLP</sequence>
<organism evidence="3 4">
    <name type="scientific">Prunus mume</name>
    <name type="common">Japanese apricot</name>
    <name type="synonym">Armeniaca mume</name>
    <dbReference type="NCBI Taxonomy" id="102107"/>
    <lineage>
        <taxon>Eukaryota</taxon>
        <taxon>Viridiplantae</taxon>
        <taxon>Streptophyta</taxon>
        <taxon>Embryophyta</taxon>
        <taxon>Tracheophyta</taxon>
        <taxon>Spermatophyta</taxon>
        <taxon>Magnoliopsida</taxon>
        <taxon>eudicotyledons</taxon>
        <taxon>Gunneridae</taxon>
        <taxon>Pentapetalae</taxon>
        <taxon>rosids</taxon>
        <taxon>fabids</taxon>
        <taxon>Rosales</taxon>
        <taxon>Rosaceae</taxon>
        <taxon>Amygdaloideae</taxon>
        <taxon>Amygdaleae</taxon>
        <taxon>Prunus</taxon>
    </lineage>
</organism>
<dbReference type="Proteomes" id="UP000694861">
    <property type="component" value="Linkage group LG3"/>
</dbReference>
<feature type="domain" description="URB1 N-terminal" evidence="1">
    <location>
        <begin position="101"/>
        <end position="388"/>
    </location>
</feature>
<dbReference type="InterPro" id="IPR039844">
    <property type="entry name" value="URB1"/>
</dbReference>
<dbReference type="InterPro" id="IPR032436">
    <property type="entry name" value="URB1_C"/>
</dbReference>
<name>A0ABM0NMB2_PRUMU</name>
<proteinExistence type="predicted"/>
<dbReference type="InterPro" id="IPR021714">
    <property type="entry name" value="URB1_N"/>
</dbReference>
<keyword evidence="3" id="KW-1185">Reference proteome</keyword>
<dbReference type="Pfam" id="PF16201">
    <property type="entry name" value="NopRA1"/>
    <property type="match status" value="1"/>
</dbReference>
<protein>
    <submittedName>
        <fullName evidence="4">Uncharacterized protein LOC103326471</fullName>
    </submittedName>
</protein>
<dbReference type="GeneID" id="103326471"/>
<evidence type="ECO:0000259" key="1">
    <source>
        <dbReference type="Pfam" id="PF11707"/>
    </source>
</evidence>
<dbReference type="Pfam" id="PF11707">
    <property type="entry name" value="Npa1"/>
    <property type="match status" value="1"/>
</dbReference>
<evidence type="ECO:0000259" key="2">
    <source>
        <dbReference type="Pfam" id="PF16201"/>
    </source>
</evidence>